<evidence type="ECO:0000313" key="2">
    <source>
        <dbReference type="EMBL" id="KMQ64674.1"/>
    </source>
</evidence>
<keyword evidence="3" id="KW-1185">Reference proteome</keyword>
<evidence type="ECO:0000313" key="3">
    <source>
        <dbReference type="Proteomes" id="UP000036261"/>
    </source>
</evidence>
<protein>
    <submittedName>
        <fullName evidence="2">Uncharacterized protein</fullName>
    </submittedName>
</protein>
<gene>
    <name evidence="2" type="ORF">ACM46_10530</name>
</gene>
<feature type="transmembrane region" description="Helical" evidence="1">
    <location>
        <begin position="47"/>
        <end position="72"/>
    </location>
</feature>
<keyword evidence="1" id="KW-0812">Transmembrane</keyword>
<dbReference type="AlphaFoldDB" id="A0A0J7IF67"/>
<evidence type="ECO:0000256" key="1">
    <source>
        <dbReference type="SAM" id="Phobius"/>
    </source>
</evidence>
<organism evidence="2 3">
    <name type="scientific">Chryseobacterium angstadtii</name>
    <dbReference type="NCBI Taxonomy" id="558151"/>
    <lineage>
        <taxon>Bacteria</taxon>
        <taxon>Pseudomonadati</taxon>
        <taxon>Bacteroidota</taxon>
        <taxon>Flavobacteriia</taxon>
        <taxon>Flavobacteriales</taxon>
        <taxon>Weeksellaceae</taxon>
        <taxon>Chryseobacterium group</taxon>
        <taxon>Chryseobacterium</taxon>
    </lineage>
</organism>
<feature type="transmembrane region" description="Helical" evidence="1">
    <location>
        <begin position="7"/>
        <end position="27"/>
    </location>
</feature>
<proteinExistence type="predicted"/>
<feature type="transmembrane region" description="Helical" evidence="1">
    <location>
        <begin position="108"/>
        <end position="129"/>
    </location>
</feature>
<accession>A0A0J7IF67</accession>
<dbReference type="STRING" id="558151.ACM46_10530"/>
<name>A0A0J7IF67_9FLAO</name>
<comment type="caution">
    <text evidence="2">The sequence shown here is derived from an EMBL/GenBank/DDBJ whole genome shotgun (WGS) entry which is preliminary data.</text>
</comment>
<feature type="transmembrane region" description="Helical" evidence="1">
    <location>
        <begin position="84"/>
        <end position="102"/>
    </location>
</feature>
<dbReference type="Proteomes" id="UP000036261">
    <property type="component" value="Unassembled WGS sequence"/>
</dbReference>
<dbReference type="OrthoDB" id="893761at2"/>
<reference evidence="2 3" key="1">
    <citation type="journal article" date="2013" name="Int. J. Syst. Evol. Microbiol.">
        <title>Chryseobacterium angstadtii sp. nov., isolated from a newt tank.</title>
        <authorList>
            <person name="Kirk K.E."/>
            <person name="Hoffman J.A."/>
            <person name="Smith K.A."/>
            <person name="Strahan B.L."/>
            <person name="Failor K.C."/>
            <person name="Krebs J.E."/>
            <person name="Gale A.N."/>
            <person name="Do T.D."/>
            <person name="Sontag T.C."/>
            <person name="Batties A.M."/>
            <person name="Mistiszyn K."/>
            <person name="Newman J.D."/>
        </authorList>
    </citation>
    <scope>NUCLEOTIDE SEQUENCE [LARGE SCALE GENOMIC DNA]</scope>
    <source>
        <strain evidence="2 3">KM</strain>
    </source>
</reference>
<dbReference type="PATRIC" id="fig|558151.6.peg.2223"/>
<keyword evidence="1" id="KW-0472">Membrane</keyword>
<dbReference type="EMBL" id="LFND01000003">
    <property type="protein sequence ID" value="KMQ64674.1"/>
    <property type="molecule type" value="Genomic_DNA"/>
</dbReference>
<dbReference type="RefSeq" id="WP_048506605.1">
    <property type="nucleotide sequence ID" value="NZ_LFND01000003.1"/>
</dbReference>
<sequence>MLRRILAVPAGLIAGMICITIIEKIGHQLYPPPAAAGSGDMEAMKEYVASAPFMALFFVIIGYALAAFVSGFTASKIANNGKHTSAAVCGVIFLFITLYMMFTLPTPLWFWVLGVLVWGLVWVGSQFALKTRKI</sequence>
<keyword evidence="1" id="KW-1133">Transmembrane helix</keyword>